<feature type="transmembrane region" description="Helical" evidence="8">
    <location>
        <begin position="36"/>
        <end position="56"/>
    </location>
</feature>
<evidence type="ECO:0000313" key="10">
    <source>
        <dbReference type="EMBL" id="AZS72545.1"/>
    </source>
</evidence>
<dbReference type="GO" id="GO:0051607">
    <property type="term" value="P:defense response to virus"/>
    <property type="evidence" value="ECO:0007669"/>
    <property type="project" value="UniProtKB-KW"/>
</dbReference>
<evidence type="ECO:0000256" key="8">
    <source>
        <dbReference type="SAM" id="Phobius"/>
    </source>
</evidence>
<proteinExistence type="predicted"/>
<evidence type="ECO:0000259" key="9">
    <source>
        <dbReference type="Pfam" id="PF18967"/>
    </source>
</evidence>
<keyword evidence="7 8" id="KW-0472">Membrane</keyword>
<dbReference type="Proteomes" id="UP000275579">
    <property type="component" value="Chromosome"/>
</dbReference>
<dbReference type="GO" id="GO:0000166">
    <property type="term" value="F:nucleotide binding"/>
    <property type="evidence" value="ECO:0007669"/>
    <property type="project" value="UniProtKB-KW"/>
</dbReference>
<dbReference type="EMBL" id="CP029042">
    <property type="protein sequence ID" value="AZS72545.1"/>
    <property type="molecule type" value="Genomic_DNA"/>
</dbReference>
<evidence type="ECO:0000256" key="3">
    <source>
        <dbReference type="ARBA" id="ARBA00022692"/>
    </source>
</evidence>
<evidence type="ECO:0000256" key="4">
    <source>
        <dbReference type="ARBA" id="ARBA00022741"/>
    </source>
</evidence>
<name>A0A3S9YC87_9ACTN</name>
<dbReference type="Pfam" id="PF18967">
    <property type="entry name" value="PycTM"/>
    <property type="match status" value="1"/>
</dbReference>
<comment type="subcellular location">
    <subcellularLocation>
        <location evidence="1">Cell membrane</location>
    </subcellularLocation>
</comment>
<evidence type="ECO:0000256" key="7">
    <source>
        <dbReference type="ARBA" id="ARBA00023136"/>
    </source>
</evidence>
<dbReference type="RefSeq" id="WP_127151667.1">
    <property type="nucleotide sequence ID" value="NZ_CP029042.1"/>
</dbReference>
<gene>
    <name evidence="10" type="ORF">DDE74_17595</name>
</gene>
<organism evidence="10 11">
    <name type="scientific">Streptomyces lydicus</name>
    <dbReference type="NCBI Taxonomy" id="47763"/>
    <lineage>
        <taxon>Bacteria</taxon>
        <taxon>Bacillati</taxon>
        <taxon>Actinomycetota</taxon>
        <taxon>Actinomycetes</taxon>
        <taxon>Kitasatosporales</taxon>
        <taxon>Streptomycetaceae</taxon>
        <taxon>Streptomyces</taxon>
    </lineage>
</organism>
<evidence type="ECO:0000256" key="1">
    <source>
        <dbReference type="ARBA" id="ARBA00004236"/>
    </source>
</evidence>
<reference evidence="10 11" key="1">
    <citation type="submission" date="2018-04" db="EMBL/GenBank/DDBJ databases">
        <title>Complete genome sequences of Streptomyces lydicus strain WYEC and characterization of antagonistic properties of biological control agents.</title>
        <authorList>
            <person name="Mariita R.M."/>
            <person name="Sello J.K."/>
        </authorList>
    </citation>
    <scope>NUCLEOTIDE SEQUENCE [LARGE SCALE GENOMIC DNA]</scope>
    <source>
        <strain evidence="10 11">WYEC 108</strain>
    </source>
</reference>
<evidence type="ECO:0000256" key="2">
    <source>
        <dbReference type="ARBA" id="ARBA00022475"/>
    </source>
</evidence>
<protein>
    <recommendedName>
        <fullName evidence="9">Pycsar effector protein domain-containing protein</fullName>
    </recommendedName>
</protein>
<dbReference type="AlphaFoldDB" id="A0A3S9YC87"/>
<keyword evidence="6" id="KW-0051">Antiviral defense</keyword>
<accession>A0A3S9YC87</accession>
<dbReference type="InterPro" id="IPR043760">
    <property type="entry name" value="PycTM_dom"/>
</dbReference>
<feature type="transmembrane region" description="Helical" evidence="8">
    <location>
        <begin position="71"/>
        <end position="91"/>
    </location>
</feature>
<dbReference type="GO" id="GO:0005886">
    <property type="term" value="C:plasma membrane"/>
    <property type="evidence" value="ECO:0007669"/>
    <property type="project" value="UniProtKB-SubCell"/>
</dbReference>
<feature type="transmembrane region" description="Helical" evidence="8">
    <location>
        <begin position="152"/>
        <end position="173"/>
    </location>
</feature>
<evidence type="ECO:0000313" key="11">
    <source>
        <dbReference type="Proteomes" id="UP000275579"/>
    </source>
</evidence>
<feature type="domain" description="Pycsar effector protein" evidence="9">
    <location>
        <begin position="20"/>
        <end position="171"/>
    </location>
</feature>
<sequence>MTTSPSPVALPAAGTVAGSRLLGDLRGEIARADNKASVLVGALGMTAGLLSGVLAARDWRPSALPAVAATAWWLGAGALFVSLIALLMAVLPRYRASRWQPGEPVTYFRDIQHAAKQHELARALADTERDPASALINALMENSRIVGSKHRWIRIGLGAFCAGAVLLPGAFLLG</sequence>
<evidence type="ECO:0000256" key="6">
    <source>
        <dbReference type="ARBA" id="ARBA00023118"/>
    </source>
</evidence>
<keyword evidence="5 8" id="KW-1133">Transmembrane helix</keyword>
<keyword evidence="3 8" id="KW-0812">Transmembrane</keyword>
<evidence type="ECO:0000256" key="5">
    <source>
        <dbReference type="ARBA" id="ARBA00022989"/>
    </source>
</evidence>
<keyword evidence="4" id="KW-0547">Nucleotide-binding</keyword>
<keyword evidence="2" id="KW-1003">Cell membrane</keyword>